<evidence type="ECO:0000313" key="3">
    <source>
        <dbReference type="EMBL" id="ROT42542.1"/>
    </source>
</evidence>
<feature type="transmembrane region" description="Helical" evidence="2">
    <location>
        <begin position="479"/>
        <end position="497"/>
    </location>
</feature>
<sequence>MPAFGNTTVINNTSAALSNGVSDIEPGSAIVGWVRASDDRGTVDILFSCCLTIVLCVWVSTYPNVPSPQDRWYHQVRDKFNLACIGFLGPDFLFGIAIGQLTSARRSVKMFRDSPELLEGRLWTLTHAFYADMGGFILTSPDYPLGFPIDAEQLYYLVKHGHLDFPRLTLDRIKEKSKADTLSRILVLWQVIWFSATEFHRIANGHPITTLELTALTFACVMVATSAVWYFKPSIANAEILETREGRTVAFIRDCARHKTHPNLPIKWYRTPLDFISRRNFHIDKHWQYYSRLTHIVGVPFFSREVRTVPWDRFPSDTWIAPEGWIIPFGLLIQIPFSLAFLAGWDMHFPSEGEMWAWRACSIFHAAYSLLGTVYFMFGSLRGRGERLISLRTVGGLVKSQSDVNSGATQNHTELSSSSDLESQLVQDDVTLNGLGALRAKTGAVKPLRRAKTGFTTWVARWRNISLDQDPDMEVPLRWMVPFLIPTFLYIFCRLYFYAEDFIALRQQPEAVYLGHERFIPFF</sequence>
<feature type="transmembrane region" description="Helical" evidence="2">
    <location>
        <begin position="80"/>
        <end position="102"/>
    </location>
</feature>
<name>A0A3N2Q722_SODAK</name>
<dbReference type="PANTHER" id="PTHR35043">
    <property type="entry name" value="TRANSCRIPTION FACTOR DOMAIN-CONTAINING PROTEIN"/>
    <property type="match status" value="1"/>
</dbReference>
<keyword evidence="4" id="KW-1185">Reference proteome</keyword>
<dbReference type="GeneID" id="39578716"/>
<feature type="transmembrane region" description="Helical" evidence="2">
    <location>
        <begin position="325"/>
        <end position="345"/>
    </location>
</feature>
<dbReference type="PANTHER" id="PTHR35043:SF8">
    <property type="entry name" value="DUF4220 DOMAIN-CONTAINING PROTEIN"/>
    <property type="match status" value="1"/>
</dbReference>
<dbReference type="OrthoDB" id="3061561at2759"/>
<accession>A0A3N2Q722</accession>
<dbReference type="EMBL" id="ML119051">
    <property type="protein sequence ID" value="ROT42542.1"/>
    <property type="molecule type" value="Genomic_DNA"/>
</dbReference>
<feature type="region of interest" description="Disordered" evidence="1">
    <location>
        <begin position="402"/>
        <end position="421"/>
    </location>
</feature>
<evidence type="ECO:0000313" key="4">
    <source>
        <dbReference type="Proteomes" id="UP000272025"/>
    </source>
</evidence>
<feature type="compositionally biased region" description="Polar residues" evidence="1">
    <location>
        <begin position="402"/>
        <end position="413"/>
    </location>
</feature>
<dbReference type="STRING" id="1314773.A0A3N2Q722"/>
<feature type="transmembrane region" description="Helical" evidence="2">
    <location>
        <begin position="211"/>
        <end position="231"/>
    </location>
</feature>
<dbReference type="Proteomes" id="UP000272025">
    <property type="component" value="Unassembled WGS sequence"/>
</dbReference>
<feature type="transmembrane region" description="Helical" evidence="2">
    <location>
        <begin position="43"/>
        <end position="60"/>
    </location>
</feature>
<organism evidence="3 4">
    <name type="scientific">Sodiomyces alkalinus (strain CBS 110278 / VKM F-3762 / F11)</name>
    <name type="common">Alkaliphilic filamentous fungus</name>
    <dbReference type="NCBI Taxonomy" id="1314773"/>
    <lineage>
        <taxon>Eukaryota</taxon>
        <taxon>Fungi</taxon>
        <taxon>Dikarya</taxon>
        <taxon>Ascomycota</taxon>
        <taxon>Pezizomycotina</taxon>
        <taxon>Sordariomycetes</taxon>
        <taxon>Hypocreomycetidae</taxon>
        <taxon>Glomerellales</taxon>
        <taxon>Plectosphaerellaceae</taxon>
        <taxon>Sodiomyces</taxon>
    </lineage>
</organism>
<protein>
    <submittedName>
        <fullName evidence="3">Uncharacterized protein</fullName>
    </submittedName>
</protein>
<proteinExistence type="predicted"/>
<evidence type="ECO:0000256" key="1">
    <source>
        <dbReference type="SAM" id="MobiDB-lite"/>
    </source>
</evidence>
<dbReference type="RefSeq" id="XP_028470348.1">
    <property type="nucleotide sequence ID" value="XM_028610238.1"/>
</dbReference>
<keyword evidence="2" id="KW-0812">Transmembrane</keyword>
<reference evidence="3 4" key="1">
    <citation type="journal article" date="2018" name="Mol. Ecol.">
        <title>The obligate alkalophilic soda-lake fungus Sodiomyces alkalinus has shifted to a protein diet.</title>
        <authorList>
            <person name="Grum-Grzhimaylo A.A."/>
            <person name="Falkoski D.L."/>
            <person name="van den Heuvel J."/>
            <person name="Valero-Jimenez C.A."/>
            <person name="Min B."/>
            <person name="Choi I.G."/>
            <person name="Lipzen A."/>
            <person name="Daum C.G."/>
            <person name="Aanen D.K."/>
            <person name="Tsang A."/>
            <person name="Henrissat B."/>
            <person name="Bilanenko E.N."/>
            <person name="de Vries R.P."/>
            <person name="van Kan J.A.L."/>
            <person name="Grigoriev I.V."/>
            <person name="Debets A.J.M."/>
        </authorList>
    </citation>
    <scope>NUCLEOTIDE SEQUENCE [LARGE SCALE GENOMIC DNA]</scope>
    <source>
        <strain evidence="3 4">F11</strain>
    </source>
</reference>
<feature type="transmembrane region" description="Helical" evidence="2">
    <location>
        <begin position="357"/>
        <end position="378"/>
    </location>
</feature>
<gene>
    <name evidence="3" type="ORF">SODALDRAFT_326702</name>
</gene>
<dbReference type="AlphaFoldDB" id="A0A3N2Q722"/>
<keyword evidence="2" id="KW-1133">Transmembrane helix</keyword>
<evidence type="ECO:0000256" key="2">
    <source>
        <dbReference type="SAM" id="Phobius"/>
    </source>
</evidence>
<keyword evidence="2" id="KW-0472">Membrane</keyword>